<evidence type="ECO:0000259" key="9">
    <source>
        <dbReference type="PROSITE" id="PS50802"/>
    </source>
</evidence>
<dbReference type="Gene3D" id="1.20.1300.20">
    <property type="entry name" value="Peptidase C65 Otubain, subdomain 2"/>
    <property type="match status" value="1"/>
</dbReference>
<dbReference type="GO" id="GO:0043130">
    <property type="term" value="F:ubiquitin binding"/>
    <property type="evidence" value="ECO:0007669"/>
    <property type="project" value="TreeGrafter"/>
</dbReference>
<feature type="domain" description="OTU" evidence="9">
    <location>
        <begin position="175"/>
        <end position="381"/>
    </location>
</feature>
<dbReference type="GO" id="GO:0071108">
    <property type="term" value="P:protein K48-linked deubiquitination"/>
    <property type="evidence" value="ECO:0007669"/>
    <property type="project" value="TreeGrafter"/>
</dbReference>
<feature type="region of interest" description="Disordered" evidence="8">
    <location>
        <begin position="1"/>
        <end position="103"/>
    </location>
</feature>
<evidence type="ECO:0000256" key="7">
    <source>
        <dbReference type="ARBA" id="ARBA00022807"/>
    </source>
</evidence>
<keyword evidence="11" id="KW-1185">Reference proteome</keyword>
<dbReference type="PANTHER" id="PTHR12931:SF15">
    <property type="entry name" value="UBIQUITIN THIOESTERASE OTUBAIN-LIKE"/>
    <property type="match status" value="1"/>
</dbReference>
<dbReference type="Gene3D" id="3.30.200.60">
    <property type="entry name" value="Peptidase C65 Otubain, subdomain 1"/>
    <property type="match status" value="1"/>
</dbReference>
<dbReference type="InterPro" id="IPR019400">
    <property type="entry name" value="Peptidase_C65_otubain"/>
</dbReference>
<dbReference type="SUPFAM" id="SSF54001">
    <property type="entry name" value="Cysteine proteinases"/>
    <property type="match status" value="1"/>
</dbReference>
<keyword evidence="5" id="KW-0833">Ubl conjugation pathway</keyword>
<dbReference type="InterPro" id="IPR042468">
    <property type="entry name" value="Peptidase_C65_otubain_sub1"/>
</dbReference>
<evidence type="ECO:0000313" key="11">
    <source>
        <dbReference type="Proteomes" id="UP000789739"/>
    </source>
</evidence>
<dbReference type="EMBL" id="CAJVPI010001531">
    <property type="protein sequence ID" value="CAG8616998.1"/>
    <property type="molecule type" value="Genomic_DNA"/>
</dbReference>
<dbReference type="InterPro" id="IPR042467">
    <property type="entry name" value="Peptidase_C65_otubain_sub2"/>
</dbReference>
<keyword evidence="4" id="KW-0645">Protease</keyword>
<keyword evidence="6" id="KW-0378">Hydrolase</keyword>
<dbReference type="OrthoDB" id="18915at2759"/>
<evidence type="ECO:0000256" key="8">
    <source>
        <dbReference type="SAM" id="MobiDB-lite"/>
    </source>
</evidence>
<keyword evidence="7" id="KW-0788">Thiol protease</keyword>
<evidence type="ECO:0000256" key="4">
    <source>
        <dbReference type="ARBA" id="ARBA00022670"/>
    </source>
</evidence>
<dbReference type="PANTHER" id="PTHR12931">
    <property type="entry name" value="UBIQUITIN THIOLESTERASE PROTEIN OTUB"/>
    <property type="match status" value="1"/>
</dbReference>
<dbReference type="EC" id="3.4.19.12" evidence="3"/>
<dbReference type="CDD" id="cd22749">
    <property type="entry name" value="Otubain_C65"/>
    <property type="match status" value="1"/>
</dbReference>
<dbReference type="InterPro" id="IPR003323">
    <property type="entry name" value="OTU_dom"/>
</dbReference>
<accession>A0A9N9CWY4</accession>
<dbReference type="GO" id="GO:0006508">
    <property type="term" value="P:proteolysis"/>
    <property type="evidence" value="ECO:0007669"/>
    <property type="project" value="UniProtKB-KW"/>
</dbReference>
<dbReference type="Pfam" id="PF10275">
    <property type="entry name" value="Peptidase_C65"/>
    <property type="match status" value="1"/>
</dbReference>
<evidence type="ECO:0000256" key="6">
    <source>
        <dbReference type="ARBA" id="ARBA00022801"/>
    </source>
</evidence>
<protein>
    <recommendedName>
        <fullName evidence="3">ubiquitinyl hydrolase 1</fullName>
        <ecNumber evidence="3">3.4.19.12</ecNumber>
    </recommendedName>
</protein>
<dbReference type="FunFam" id="1.20.1300.20:FF:000001">
    <property type="entry name" value="Ubiquitin thioesterase OTUB1"/>
    <property type="match status" value="1"/>
</dbReference>
<feature type="compositionally biased region" description="Polar residues" evidence="8">
    <location>
        <begin position="56"/>
        <end position="90"/>
    </location>
</feature>
<comment type="similarity">
    <text evidence="2">Belongs to the peptidase C65 family.</text>
</comment>
<gene>
    <name evidence="10" type="ORF">PBRASI_LOCUS8484</name>
</gene>
<proteinExistence type="inferred from homology"/>
<evidence type="ECO:0000256" key="2">
    <source>
        <dbReference type="ARBA" id="ARBA00006579"/>
    </source>
</evidence>
<dbReference type="Proteomes" id="UP000789739">
    <property type="component" value="Unassembled WGS sequence"/>
</dbReference>
<dbReference type="AlphaFoldDB" id="A0A9N9CWY4"/>
<dbReference type="GO" id="GO:0005634">
    <property type="term" value="C:nucleus"/>
    <property type="evidence" value="ECO:0007669"/>
    <property type="project" value="TreeGrafter"/>
</dbReference>
<organism evidence="10 11">
    <name type="scientific">Paraglomus brasilianum</name>
    <dbReference type="NCBI Taxonomy" id="144538"/>
    <lineage>
        <taxon>Eukaryota</taxon>
        <taxon>Fungi</taxon>
        <taxon>Fungi incertae sedis</taxon>
        <taxon>Mucoromycota</taxon>
        <taxon>Glomeromycotina</taxon>
        <taxon>Glomeromycetes</taxon>
        <taxon>Paraglomerales</taxon>
        <taxon>Paraglomeraceae</taxon>
        <taxon>Paraglomus</taxon>
    </lineage>
</organism>
<sequence>MGGGPLEGTDDPFVAEAERTDMVTNYNERFSDGPEMEENAESDGQTAEEATADQIEVSTRLKTITDPNMLNGSLNESFGVSNDSPYSTPAPSGEFNSHETDEHSPPLAALQTQYAPIQDSTFEDNLSYEQSIMKSEAEKNPFVGRLESIEELMREYEHGSDSYRQKIQKLAEKHGKIRRCRGDGNCFYRALAFAWFERLLHSRSHHLIQKALDTIKSTSDLLISASFQQEVIEDFYEGVYQLLQSISKGNVNDESLWSMFQVGMTSNCIVWYFRAVTSAFLKKNREEFEPFLEVDMDMDQYCGKFVEVMDKEADHIHVTVLTRALQIPVEIAYLSGSNALEEVNFHEFYPEPEENNGVPTVPLKPLVLLYRPGHYDILYRNE</sequence>
<dbReference type="GO" id="GO:0004843">
    <property type="term" value="F:cysteine-type deubiquitinase activity"/>
    <property type="evidence" value="ECO:0007669"/>
    <property type="project" value="UniProtKB-EC"/>
</dbReference>
<comment type="caution">
    <text evidence="10">The sequence shown here is derived from an EMBL/GenBank/DDBJ whole genome shotgun (WGS) entry which is preliminary data.</text>
</comment>
<evidence type="ECO:0000256" key="1">
    <source>
        <dbReference type="ARBA" id="ARBA00000707"/>
    </source>
</evidence>
<reference evidence="10" key="1">
    <citation type="submission" date="2021-06" db="EMBL/GenBank/DDBJ databases">
        <authorList>
            <person name="Kallberg Y."/>
            <person name="Tangrot J."/>
            <person name="Rosling A."/>
        </authorList>
    </citation>
    <scope>NUCLEOTIDE SEQUENCE</scope>
    <source>
        <strain evidence="10">BR232B</strain>
    </source>
</reference>
<dbReference type="PROSITE" id="PS50802">
    <property type="entry name" value="OTU"/>
    <property type="match status" value="1"/>
</dbReference>
<dbReference type="InterPro" id="IPR038765">
    <property type="entry name" value="Papain-like_cys_pep_sf"/>
</dbReference>
<evidence type="ECO:0000256" key="5">
    <source>
        <dbReference type="ARBA" id="ARBA00022786"/>
    </source>
</evidence>
<comment type="catalytic activity">
    <reaction evidence="1">
        <text>Thiol-dependent hydrolysis of ester, thioester, amide, peptide and isopeptide bonds formed by the C-terminal Gly of ubiquitin (a 76-residue protein attached to proteins as an intracellular targeting signal).</text>
        <dbReference type="EC" id="3.4.19.12"/>
    </reaction>
</comment>
<evidence type="ECO:0000313" key="10">
    <source>
        <dbReference type="EMBL" id="CAG8616998.1"/>
    </source>
</evidence>
<evidence type="ECO:0000256" key="3">
    <source>
        <dbReference type="ARBA" id="ARBA00012759"/>
    </source>
</evidence>
<name>A0A9N9CWY4_9GLOM</name>